<dbReference type="SUPFAM" id="SSF56935">
    <property type="entry name" value="Porins"/>
    <property type="match status" value="1"/>
</dbReference>
<dbReference type="eggNOG" id="COG1629">
    <property type="taxonomic scope" value="Bacteria"/>
</dbReference>
<dbReference type="OrthoDB" id="7515717at2"/>
<evidence type="ECO:0000313" key="15">
    <source>
        <dbReference type="Proteomes" id="UP000006512"/>
    </source>
</evidence>
<feature type="compositionally biased region" description="Low complexity" evidence="10">
    <location>
        <begin position="31"/>
        <end position="47"/>
    </location>
</feature>
<dbReference type="Gene3D" id="2.170.130.10">
    <property type="entry name" value="TonB-dependent receptor, plug domain"/>
    <property type="match status" value="1"/>
</dbReference>
<evidence type="ECO:0000256" key="4">
    <source>
        <dbReference type="ARBA" id="ARBA00022692"/>
    </source>
</evidence>
<organism evidence="14 15">
    <name type="scientific">Asticcacaulis biprosthecium C19</name>
    <dbReference type="NCBI Taxonomy" id="715226"/>
    <lineage>
        <taxon>Bacteria</taxon>
        <taxon>Pseudomonadati</taxon>
        <taxon>Pseudomonadota</taxon>
        <taxon>Alphaproteobacteria</taxon>
        <taxon>Caulobacterales</taxon>
        <taxon>Caulobacteraceae</taxon>
        <taxon>Asticcacaulis</taxon>
    </lineage>
</organism>
<evidence type="ECO:0000256" key="7">
    <source>
        <dbReference type="ARBA" id="ARBA00023237"/>
    </source>
</evidence>
<dbReference type="InterPro" id="IPR000531">
    <property type="entry name" value="Beta-barrel_TonB"/>
</dbReference>
<evidence type="ECO:0000256" key="9">
    <source>
        <dbReference type="RuleBase" id="RU003357"/>
    </source>
</evidence>
<keyword evidence="11" id="KW-0732">Signal</keyword>
<gene>
    <name evidence="14" type="ORF">ABI_31640</name>
</gene>
<dbReference type="HOGENOM" id="CLU_010745_0_0_5"/>
<dbReference type="Proteomes" id="UP000006512">
    <property type="component" value="Unassembled WGS sequence"/>
</dbReference>
<keyword evidence="2 8" id="KW-0813">Transport</keyword>
<keyword evidence="14" id="KW-0675">Receptor</keyword>
<evidence type="ECO:0000256" key="10">
    <source>
        <dbReference type="SAM" id="MobiDB-lite"/>
    </source>
</evidence>
<comment type="subcellular location">
    <subcellularLocation>
        <location evidence="1 8">Cell outer membrane</location>
        <topology evidence="1 8">Multi-pass membrane protein</topology>
    </subcellularLocation>
</comment>
<name>F4QRM3_9CAUL</name>
<keyword evidence="5 9" id="KW-0798">TonB box</keyword>
<keyword evidence="15" id="KW-1185">Reference proteome</keyword>
<sequence>MSKPSTLTRTWLLAGTVLTSLSLGLPAMAQDTPADPAAAPAEDSAAPTESSGEVVITGSRIRRSEFNSPSPVQIITAEKSTLSGMISATDILQTSSVASGSGQINNTFTGYVVNGGDGINTVSLRGLGAQRSLVLLNGRRLPPAGIGGTVAAVDLNTIPDAVISRYEILKDGASSIYGSDAVAGVVNGITRRNIDGFELSTSIKKSEHGGADEFEFTGLWGKSFDKGDILVSLSGYERTELTAGDRDAFACPMSNYYGADGERADLIDPNTGTYKCYGGVSNGYVGTYYPQIYYDLYGFAGYFGSRAITPGGMGIEEVPGYAFIPLPNRDLNNERLLSQSIISPVKTLTLYSAGNYRPDWANGAELYGELLITQRKSEQHAWRTFFPRYHEDVDINPFNIAFEGLGLMAEPYLAVPSNDEQDVKVYRLLGGARGDLGRWKWDSYLSVSRSEGSYTGDVFPNDRVEYGTATNQRDYSLINNGVTCGAGAPAGCVPLNVFTTGILEDGEYPQAMRDYYFKQQTGKTAYDQKIFEATMTGDLFELPAGPLSAAFGINIRLDQIHDTPGEYSRAANAWGQLTAGVTKGKDTVREVFGELEIPVIKGKPFFEEFTLDTSLRFSDYKTVGSAWTYKIGFDWAIDNRVRLRGTTGTSFRAPGLFELYLNKQTSFLSQTSVDPCIGWGQVDQDGNFLNPNPTLRANCEADGIPEDYAGLGSSAKITTSGGLYLKPEESQASSWGIVITPPETGFKLAIDFWRIKIDQQILSTTSVVSQCYYSEQFRSRPGYCDLFERANDYTVIDVDASYRNIPTEKTAGIDFTIDYSKEFNFGDLNITSQITYTDYDMAQIFPGDSFDDYNGVIGDPRWVGDVQTRFTRKDWTYTWTVHYTEASSNLGFFGEDGTGFDAFGTPVTYRASVPDYFTHDFTVRYNAKTWQVIAGVINLTDETPPYLGAGQYGGSAGRIGNYPFSSQYLSGYIGRQVYLRLQKTF</sequence>
<dbReference type="InterPro" id="IPR036942">
    <property type="entry name" value="Beta-barrel_TonB_sf"/>
</dbReference>
<dbReference type="GO" id="GO:0009279">
    <property type="term" value="C:cell outer membrane"/>
    <property type="evidence" value="ECO:0007669"/>
    <property type="project" value="UniProtKB-SubCell"/>
</dbReference>
<evidence type="ECO:0000256" key="11">
    <source>
        <dbReference type="SAM" id="SignalP"/>
    </source>
</evidence>
<keyword evidence="7 8" id="KW-0998">Cell outer membrane</keyword>
<evidence type="ECO:0000256" key="5">
    <source>
        <dbReference type="ARBA" id="ARBA00023077"/>
    </source>
</evidence>
<accession>F4QRM3</accession>
<dbReference type="STRING" id="715226.ABI_31640"/>
<proteinExistence type="inferred from homology"/>
<dbReference type="PANTHER" id="PTHR47234">
    <property type="match status" value="1"/>
</dbReference>
<evidence type="ECO:0000313" key="14">
    <source>
        <dbReference type="EMBL" id="EGF90149.1"/>
    </source>
</evidence>
<evidence type="ECO:0000256" key="2">
    <source>
        <dbReference type="ARBA" id="ARBA00022448"/>
    </source>
</evidence>
<feature type="region of interest" description="Disordered" evidence="10">
    <location>
        <begin position="31"/>
        <end position="54"/>
    </location>
</feature>
<keyword evidence="6 8" id="KW-0472">Membrane</keyword>
<dbReference type="Pfam" id="PF07715">
    <property type="entry name" value="Plug"/>
    <property type="match status" value="1"/>
</dbReference>
<evidence type="ECO:0000256" key="1">
    <source>
        <dbReference type="ARBA" id="ARBA00004571"/>
    </source>
</evidence>
<dbReference type="PANTHER" id="PTHR47234:SF2">
    <property type="entry name" value="TONB-DEPENDENT RECEPTOR"/>
    <property type="match status" value="1"/>
</dbReference>
<feature type="domain" description="TonB-dependent receptor plug" evidence="13">
    <location>
        <begin position="67"/>
        <end position="185"/>
    </location>
</feature>
<evidence type="ECO:0000256" key="3">
    <source>
        <dbReference type="ARBA" id="ARBA00022452"/>
    </source>
</evidence>
<evidence type="ECO:0000259" key="12">
    <source>
        <dbReference type="Pfam" id="PF00593"/>
    </source>
</evidence>
<keyword evidence="3 8" id="KW-1134">Transmembrane beta strand</keyword>
<feature type="chain" id="PRO_5003314376" evidence="11">
    <location>
        <begin position="30"/>
        <end position="985"/>
    </location>
</feature>
<dbReference type="InterPro" id="IPR037066">
    <property type="entry name" value="Plug_dom_sf"/>
</dbReference>
<dbReference type="Pfam" id="PF00593">
    <property type="entry name" value="TonB_dep_Rec_b-barrel"/>
    <property type="match status" value="1"/>
</dbReference>
<comment type="similarity">
    <text evidence="8 9">Belongs to the TonB-dependent receptor family.</text>
</comment>
<dbReference type="InterPro" id="IPR039426">
    <property type="entry name" value="TonB-dep_rcpt-like"/>
</dbReference>
<dbReference type="EMBL" id="GL883079">
    <property type="protein sequence ID" value="EGF90149.1"/>
    <property type="molecule type" value="Genomic_DNA"/>
</dbReference>
<evidence type="ECO:0000256" key="8">
    <source>
        <dbReference type="PROSITE-ProRule" id="PRU01360"/>
    </source>
</evidence>
<dbReference type="RefSeq" id="WP_006273948.1">
    <property type="nucleotide sequence ID" value="NZ_GL883079.1"/>
</dbReference>
<feature type="domain" description="TonB-dependent receptor-like beta-barrel" evidence="12">
    <location>
        <begin position="462"/>
        <end position="939"/>
    </location>
</feature>
<dbReference type="InterPro" id="IPR012910">
    <property type="entry name" value="Plug_dom"/>
</dbReference>
<feature type="signal peptide" evidence="11">
    <location>
        <begin position="1"/>
        <end position="29"/>
    </location>
</feature>
<reference evidence="15" key="1">
    <citation type="submission" date="2011-03" db="EMBL/GenBank/DDBJ databases">
        <title>Draft genome sequence of Brevundimonas diminuta.</title>
        <authorList>
            <person name="Brown P.J.B."/>
            <person name="Buechlein A."/>
            <person name="Hemmerich C."/>
            <person name="Brun Y.V."/>
        </authorList>
    </citation>
    <scope>NUCLEOTIDE SEQUENCE [LARGE SCALE GENOMIC DNA]</scope>
    <source>
        <strain evidence="15">C19</strain>
    </source>
</reference>
<dbReference type="Gene3D" id="2.40.170.20">
    <property type="entry name" value="TonB-dependent receptor, beta-barrel domain"/>
    <property type="match status" value="1"/>
</dbReference>
<dbReference type="PROSITE" id="PS52016">
    <property type="entry name" value="TONB_DEPENDENT_REC_3"/>
    <property type="match status" value="1"/>
</dbReference>
<keyword evidence="4 8" id="KW-0812">Transmembrane</keyword>
<evidence type="ECO:0000259" key="13">
    <source>
        <dbReference type="Pfam" id="PF07715"/>
    </source>
</evidence>
<dbReference type="AlphaFoldDB" id="F4QRM3"/>
<protein>
    <submittedName>
        <fullName evidence="14">TonB dependent receptor family protein</fullName>
    </submittedName>
</protein>
<evidence type="ECO:0000256" key="6">
    <source>
        <dbReference type="ARBA" id="ARBA00023136"/>
    </source>
</evidence>
<dbReference type="eggNOG" id="COG4771">
    <property type="taxonomic scope" value="Bacteria"/>
</dbReference>